<dbReference type="Gene3D" id="3.40.50.2300">
    <property type="match status" value="1"/>
</dbReference>
<dbReference type="OrthoDB" id="9775106at2"/>
<gene>
    <name evidence="5" type="ORF">HMPREF9192_0185</name>
</gene>
<evidence type="ECO:0000256" key="2">
    <source>
        <dbReference type="ARBA" id="ARBA00023125"/>
    </source>
</evidence>
<evidence type="ECO:0000313" key="6">
    <source>
        <dbReference type="Proteomes" id="UP000004896"/>
    </source>
</evidence>
<protein>
    <recommendedName>
        <fullName evidence="4">Transcriptional regulator LacI/GalR-like sensor domain-containing protein</fullName>
    </recommendedName>
</protein>
<dbReference type="EMBL" id="AEKO01000009">
    <property type="protein sequence ID" value="EFQ58622.1"/>
    <property type="molecule type" value="Genomic_DNA"/>
</dbReference>
<dbReference type="PANTHER" id="PTHR30146">
    <property type="entry name" value="LACI-RELATED TRANSCRIPTIONAL REPRESSOR"/>
    <property type="match status" value="1"/>
</dbReference>
<dbReference type="InterPro" id="IPR046335">
    <property type="entry name" value="LacI/GalR-like_sensor"/>
</dbReference>
<proteinExistence type="predicted"/>
<dbReference type="Pfam" id="PF13377">
    <property type="entry name" value="Peripla_BP_3"/>
    <property type="match status" value="1"/>
</dbReference>
<dbReference type="SUPFAM" id="SSF53822">
    <property type="entry name" value="Periplasmic binding protein-like I"/>
    <property type="match status" value="1"/>
</dbReference>
<evidence type="ECO:0000313" key="5">
    <source>
        <dbReference type="EMBL" id="EFQ58622.1"/>
    </source>
</evidence>
<dbReference type="GO" id="GO:0003700">
    <property type="term" value="F:DNA-binding transcription factor activity"/>
    <property type="evidence" value="ECO:0007669"/>
    <property type="project" value="TreeGrafter"/>
</dbReference>
<keyword evidence="3" id="KW-0804">Transcription</keyword>
<reference evidence="5 6" key="1">
    <citation type="submission" date="2010-10" db="EMBL/GenBank/DDBJ databases">
        <authorList>
            <person name="Durkin A.S."/>
            <person name="Madupu R."/>
            <person name="Torralba M."/>
            <person name="Gillis M."/>
            <person name="Methe B."/>
            <person name="Sutton G."/>
            <person name="Nelson K.E."/>
        </authorList>
    </citation>
    <scope>NUCLEOTIDE SEQUENCE [LARGE SCALE GENOMIC DNA]</scope>
    <source>
        <strain evidence="5 6">F0396</strain>
    </source>
</reference>
<dbReference type="AlphaFoldDB" id="E3CSK8"/>
<comment type="caution">
    <text evidence="5">The sequence shown here is derived from an EMBL/GenBank/DDBJ whole genome shotgun (WGS) entry which is preliminary data.</text>
</comment>
<keyword evidence="2" id="KW-0238">DNA-binding</keyword>
<dbReference type="eggNOG" id="COG1609">
    <property type="taxonomic scope" value="Bacteria"/>
</dbReference>
<dbReference type="GO" id="GO:0000976">
    <property type="term" value="F:transcription cis-regulatory region binding"/>
    <property type="evidence" value="ECO:0007669"/>
    <property type="project" value="TreeGrafter"/>
</dbReference>
<dbReference type="InterPro" id="IPR028082">
    <property type="entry name" value="Peripla_BP_I"/>
</dbReference>
<dbReference type="PANTHER" id="PTHR30146:SF150">
    <property type="entry name" value="ARABINOSE METABOLISM TRANSCRIPTIONAL REPRESSOR"/>
    <property type="match status" value="1"/>
</dbReference>
<feature type="domain" description="Transcriptional regulator LacI/GalR-like sensor" evidence="4">
    <location>
        <begin position="17"/>
        <end position="61"/>
    </location>
</feature>
<evidence type="ECO:0000256" key="3">
    <source>
        <dbReference type="ARBA" id="ARBA00023163"/>
    </source>
</evidence>
<accession>E3CSK8</accession>
<evidence type="ECO:0000256" key="1">
    <source>
        <dbReference type="ARBA" id="ARBA00023015"/>
    </source>
</evidence>
<keyword evidence="1" id="KW-0805">Transcription regulation</keyword>
<sequence length="72" mass="8275">MLIFPANDIQSHPELLEKSDYPTAFFCENDSIAISLIKSLQDIVMRIPEDISIIGFDNISESSIIKTRTYYY</sequence>
<evidence type="ECO:0000259" key="4">
    <source>
        <dbReference type="Pfam" id="PF13377"/>
    </source>
</evidence>
<organism evidence="5 6">
    <name type="scientific">Streptococcus vestibularis F0396</name>
    <dbReference type="NCBI Taxonomy" id="904306"/>
    <lineage>
        <taxon>Bacteria</taxon>
        <taxon>Bacillati</taxon>
        <taxon>Bacillota</taxon>
        <taxon>Bacilli</taxon>
        <taxon>Lactobacillales</taxon>
        <taxon>Streptococcaceae</taxon>
        <taxon>Streptococcus</taxon>
    </lineage>
</organism>
<dbReference type="Proteomes" id="UP000004896">
    <property type="component" value="Unassembled WGS sequence"/>
</dbReference>
<name>E3CSK8_STRVE</name>